<evidence type="ECO:0000313" key="2">
    <source>
        <dbReference type="Proteomes" id="UP000199475"/>
    </source>
</evidence>
<evidence type="ECO:0000313" key="1">
    <source>
        <dbReference type="EMBL" id="SDL36997.1"/>
    </source>
</evidence>
<organism evidence="1 2">
    <name type="scientific">Tessaracoccus oleiagri</name>
    <dbReference type="NCBI Taxonomy" id="686624"/>
    <lineage>
        <taxon>Bacteria</taxon>
        <taxon>Bacillati</taxon>
        <taxon>Actinomycetota</taxon>
        <taxon>Actinomycetes</taxon>
        <taxon>Propionibacteriales</taxon>
        <taxon>Propionibacteriaceae</taxon>
        <taxon>Tessaracoccus</taxon>
    </lineage>
</organism>
<gene>
    <name evidence="1" type="ORF">SAMN04488242_1256</name>
</gene>
<name>A0A1G9JHC7_9ACTN</name>
<dbReference type="Proteomes" id="UP000199475">
    <property type="component" value="Unassembled WGS sequence"/>
</dbReference>
<accession>A0A1G9JHC7</accession>
<dbReference type="EMBL" id="FNGP01000002">
    <property type="protein sequence ID" value="SDL36997.1"/>
    <property type="molecule type" value="Genomic_DNA"/>
</dbReference>
<dbReference type="RefSeq" id="WP_093250025.1">
    <property type="nucleotide sequence ID" value="NZ_FNGP01000002.1"/>
</dbReference>
<reference evidence="1 2" key="1">
    <citation type="submission" date="2016-10" db="EMBL/GenBank/DDBJ databases">
        <authorList>
            <person name="de Groot N.N."/>
        </authorList>
    </citation>
    <scope>NUCLEOTIDE SEQUENCE [LARGE SCALE GENOMIC DNA]</scope>
    <source>
        <strain evidence="1 2">CGMCC 1.9159</strain>
    </source>
</reference>
<dbReference type="Gene3D" id="3.40.1000.10">
    <property type="entry name" value="Mog1/PsbP, alpha/beta/alpha sandwich"/>
    <property type="match status" value="1"/>
</dbReference>
<dbReference type="AlphaFoldDB" id="A0A1G9JHC7"/>
<evidence type="ECO:0008006" key="3">
    <source>
        <dbReference type="Google" id="ProtNLM"/>
    </source>
</evidence>
<protein>
    <recommendedName>
        <fullName evidence="3">DUF1795 domain-containing protein</fullName>
    </recommendedName>
</protein>
<keyword evidence="2" id="KW-1185">Reference proteome</keyword>
<sequence length="156" mass="17915">MVDDQDLQINLPNDQWEHATAPEGQLYLAMRRGEFERFTPNLSADSVELGPDETLEDPAYEALNRLRRFDDDARVVSRSVNDDVDEIGTIFQHVEFNTELSEENTLRLAQLQLILRVPLPDEERRVALMLTLTAEAADISDYADDFEAFVRGVEFR</sequence>
<proteinExistence type="predicted"/>